<feature type="transmembrane region" description="Helical" evidence="13">
    <location>
        <begin position="414"/>
        <end position="435"/>
    </location>
</feature>
<name>A0A2U1E546_9FIRM</name>
<evidence type="ECO:0000256" key="13">
    <source>
        <dbReference type="SAM" id="Phobius"/>
    </source>
</evidence>
<protein>
    <recommendedName>
        <fullName evidence="4">Probable multidrug resistance protein NorM</fullName>
    </recommendedName>
    <alternativeName>
        <fullName evidence="12">Multidrug-efflux transporter</fullName>
    </alternativeName>
</protein>
<keyword evidence="6" id="KW-0050">Antiport</keyword>
<dbReference type="GO" id="GO:0015297">
    <property type="term" value="F:antiporter activity"/>
    <property type="evidence" value="ECO:0007669"/>
    <property type="project" value="UniProtKB-KW"/>
</dbReference>
<dbReference type="RefSeq" id="WP_116479830.1">
    <property type="nucleotide sequence ID" value="NZ_CAUPJO010000003.1"/>
</dbReference>
<dbReference type="AlphaFoldDB" id="A0A2U1E546"/>
<dbReference type="NCBIfam" id="TIGR00797">
    <property type="entry name" value="matE"/>
    <property type="match status" value="1"/>
</dbReference>
<evidence type="ECO:0000256" key="12">
    <source>
        <dbReference type="ARBA" id="ARBA00031636"/>
    </source>
</evidence>
<keyword evidence="10" id="KW-0406">Ion transport</keyword>
<evidence type="ECO:0000256" key="11">
    <source>
        <dbReference type="ARBA" id="ARBA00023136"/>
    </source>
</evidence>
<sequence>MARVVDLTEGNISKKMLKLAIPLMGTSFLTMAYNLTDLYWVGTIDTSAVAAVGICGLFWWLVQSFTMIAQVGLAVTVSQNFGKKDFEAVHGYINSGVKLNAIIALTFSSIVFFFYKELLSFFNIIDASTLQNAYTYLRTVSVGFLFLFMNPIMSVILNSTGNSRATFVVNGIGVFVNMILDPLFIHFFNWGVFGAALATTISQLFVFMMFIYFGKKHEFLYAQVDYLKKWEPKKVRRILSLGIPPALQSGMHCFISMYLNKMVNAFGAAPVAGQSIGTEIESISWMTAGGFSTANATFVGQNYGAGKHERANKAYFTSLRIMICVGIFSSALLYFARYPIIKLFLHEAEAIKYGAMYLMVLSFSQLFMCIEIVTEGAFNGISMTKPPSFIGIAGNLLRIPLSYLLIPYFGIEGIWIAVSASSVLKGTISFTWFNIFKHRRLHLGSGL</sequence>
<evidence type="ECO:0000256" key="8">
    <source>
        <dbReference type="ARBA" id="ARBA00022692"/>
    </source>
</evidence>
<keyword evidence="8 13" id="KW-0812">Transmembrane</keyword>
<evidence type="ECO:0000256" key="5">
    <source>
        <dbReference type="ARBA" id="ARBA00022448"/>
    </source>
</evidence>
<comment type="similarity">
    <text evidence="3">Belongs to the multi antimicrobial extrusion (MATE) (TC 2.A.66.1) family.</text>
</comment>
<dbReference type="Pfam" id="PF01554">
    <property type="entry name" value="MatE"/>
    <property type="match status" value="2"/>
</dbReference>
<keyword evidence="7" id="KW-1003">Cell membrane</keyword>
<dbReference type="Proteomes" id="UP000245793">
    <property type="component" value="Unassembled WGS sequence"/>
</dbReference>
<evidence type="ECO:0000256" key="4">
    <source>
        <dbReference type="ARBA" id="ARBA00020268"/>
    </source>
</evidence>
<reference evidence="14 15" key="1">
    <citation type="submission" date="2018-04" db="EMBL/GenBank/DDBJ databases">
        <title>Genomic Encyclopedia of Type Strains, Phase IV (KMG-IV): sequencing the most valuable type-strain genomes for metagenomic binning, comparative biology and taxonomic classification.</title>
        <authorList>
            <person name="Goeker M."/>
        </authorList>
    </citation>
    <scope>NUCLEOTIDE SEQUENCE [LARGE SCALE GENOMIC DNA]</scope>
    <source>
        <strain evidence="14 15">DSM 20705</strain>
    </source>
</reference>
<dbReference type="EMBL" id="QEKV01000003">
    <property type="protein sequence ID" value="PVY94799.1"/>
    <property type="molecule type" value="Genomic_DNA"/>
</dbReference>
<feature type="transmembrane region" description="Helical" evidence="13">
    <location>
        <begin position="48"/>
        <end position="76"/>
    </location>
</feature>
<feature type="transmembrane region" description="Helical" evidence="13">
    <location>
        <begin position="191"/>
        <end position="213"/>
    </location>
</feature>
<keyword evidence="9 13" id="KW-1133">Transmembrane helix</keyword>
<feature type="transmembrane region" description="Helical" evidence="13">
    <location>
        <begin position="389"/>
        <end position="408"/>
    </location>
</feature>
<evidence type="ECO:0000256" key="9">
    <source>
        <dbReference type="ARBA" id="ARBA00022989"/>
    </source>
</evidence>
<feature type="transmembrane region" description="Helical" evidence="13">
    <location>
        <begin position="21"/>
        <end position="42"/>
    </location>
</feature>
<evidence type="ECO:0000256" key="7">
    <source>
        <dbReference type="ARBA" id="ARBA00022475"/>
    </source>
</evidence>
<dbReference type="PANTHER" id="PTHR43298:SF2">
    <property type="entry name" value="FMN_FAD EXPORTER YEEO-RELATED"/>
    <property type="match status" value="1"/>
</dbReference>
<dbReference type="CDD" id="cd13140">
    <property type="entry name" value="MATE_like_1"/>
    <property type="match status" value="1"/>
</dbReference>
<keyword evidence="11 13" id="KW-0472">Membrane</keyword>
<feature type="transmembrane region" description="Helical" evidence="13">
    <location>
        <begin position="165"/>
        <end position="185"/>
    </location>
</feature>
<organism evidence="14 15">
    <name type="scientific">Ezakiella coagulans</name>
    <dbReference type="NCBI Taxonomy" id="46507"/>
    <lineage>
        <taxon>Bacteria</taxon>
        <taxon>Bacillati</taxon>
        <taxon>Bacillota</taxon>
        <taxon>Tissierellia</taxon>
        <taxon>Ezakiella</taxon>
    </lineage>
</organism>
<dbReference type="InterPro" id="IPR002528">
    <property type="entry name" value="MATE_fam"/>
</dbReference>
<dbReference type="PANTHER" id="PTHR43298">
    <property type="entry name" value="MULTIDRUG RESISTANCE PROTEIN NORM-RELATED"/>
    <property type="match status" value="1"/>
</dbReference>
<gene>
    <name evidence="14" type="ORF">C7381_10336</name>
</gene>
<evidence type="ECO:0000313" key="14">
    <source>
        <dbReference type="EMBL" id="PVY94799.1"/>
    </source>
</evidence>
<evidence type="ECO:0000256" key="3">
    <source>
        <dbReference type="ARBA" id="ARBA00010199"/>
    </source>
</evidence>
<evidence type="ECO:0000256" key="2">
    <source>
        <dbReference type="ARBA" id="ARBA00004651"/>
    </source>
</evidence>
<dbReference type="PIRSF" id="PIRSF006603">
    <property type="entry name" value="DinF"/>
    <property type="match status" value="1"/>
</dbReference>
<comment type="function">
    <text evidence="1">Multidrug efflux pump.</text>
</comment>
<evidence type="ECO:0000256" key="1">
    <source>
        <dbReference type="ARBA" id="ARBA00003408"/>
    </source>
</evidence>
<feature type="transmembrane region" description="Helical" evidence="13">
    <location>
        <begin position="97"/>
        <end position="115"/>
    </location>
</feature>
<dbReference type="InterPro" id="IPR048279">
    <property type="entry name" value="MdtK-like"/>
</dbReference>
<feature type="transmembrane region" description="Helical" evidence="13">
    <location>
        <begin position="317"/>
        <end position="336"/>
    </location>
</feature>
<keyword evidence="5" id="KW-0813">Transport</keyword>
<dbReference type="GO" id="GO:0005886">
    <property type="term" value="C:plasma membrane"/>
    <property type="evidence" value="ECO:0007669"/>
    <property type="project" value="UniProtKB-SubCell"/>
</dbReference>
<dbReference type="InterPro" id="IPR050222">
    <property type="entry name" value="MATE_MdtK"/>
</dbReference>
<feature type="transmembrane region" description="Helical" evidence="13">
    <location>
        <begin position="356"/>
        <end position="377"/>
    </location>
</feature>
<proteinExistence type="inferred from homology"/>
<keyword evidence="15" id="KW-1185">Reference proteome</keyword>
<dbReference type="GO" id="GO:0042910">
    <property type="term" value="F:xenobiotic transmembrane transporter activity"/>
    <property type="evidence" value="ECO:0007669"/>
    <property type="project" value="InterPro"/>
</dbReference>
<evidence type="ECO:0000256" key="10">
    <source>
        <dbReference type="ARBA" id="ARBA00023065"/>
    </source>
</evidence>
<accession>A0A2U1E546</accession>
<evidence type="ECO:0000313" key="15">
    <source>
        <dbReference type="Proteomes" id="UP000245793"/>
    </source>
</evidence>
<evidence type="ECO:0000256" key="6">
    <source>
        <dbReference type="ARBA" id="ARBA00022449"/>
    </source>
</evidence>
<feature type="transmembrane region" description="Helical" evidence="13">
    <location>
        <begin position="135"/>
        <end position="153"/>
    </location>
</feature>
<comment type="subcellular location">
    <subcellularLocation>
        <location evidence="2">Cell membrane</location>
        <topology evidence="2">Multi-pass membrane protein</topology>
    </subcellularLocation>
</comment>
<dbReference type="GO" id="GO:0006811">
    <property type="term" value="P:monoatomic ion transport"/>
    <property type="evidence" value="ECO:0007669"/>
    <property type="project" value="UniProtKB-KW"/>
</dbReference>
<comment type="caution">
    <text evidence="14">The sequence shown here is derived from an EMBL/GenBank/DDBJ whole genome shotgun (WGS) entry which is preliminary data.</text>
</comment>